<name>A0ABP0Y3U5_9ROSI</name>
<dbReference type="PANTHER" id="PTHR33431">
    <property type="entry name" value="ENABLED-LIKE PROTEIN (DUF1635)"/>
    <property type="match status" value="1"/>
</dbReference>
<protein>
    <submittedName>
        <fullName evidence="2">Uncharacterized protein</fullName>
    </submittedName>
</protein>
<evidence type="ECO:0000256" key="1">
    <source>
        <dbReference type="SAM" id="MobiDB-lite"/>
    </source>
</evidence>
<organism evidence="2 3">
    <name type="scientific">Citrullus colocynthis</name>
    <name type="common">colocynth</name>
    <dbReference type="NCBI Taxonomy" id="252529"/>
    <lineage>
        <taxon>Eukaryota</taxon>
        <taxon>Viridiplantae</taxon>
        <taxon>Streptophyta</taxon>
        <taxon>Embryophyta</taxon>
        <taxon>Tracheophyta</taxon>
        <taxon>Spermatophyta</taxon>
        <taxon>Magnoliopsida</taxon>
        <taxon>eudicotyledons</taxon>
        <taxon>Gunneridae</taxon>
        <taxon>Pentapetalae</taxon>
        <taxon>rosids</taxon>
        <taxon>fabids</taxon>
        <taxon>Cucurbitales</taxon>
        <taxon>Cucurbitaceae</taxon>
        <taxon>Benincaseae</taxon>
        <taxon>Citrullus</taxon>
    </lineage>
</organism>
<gene>
    <name evidence="2" type="ORF">CITCOLO1_LOCUS5116</name>
</gene>
<reference evidence="2 3" key="1">
    <citation type="submission" date="2024-03" db="EMBL/GenBank/DDBJ databases">
        <authorList>
            <person name="Gkanogiannis A."/>
            <person name="Becerra Lopez-Lavalle L."/>
        </authorList>
    </citation>
    <scope>NUCLEOTIDE SEQUENCE [LARGE SCALE GENOMIC DNA]</scope>
</reference>
<proteinExistence type="predicted"/>
<dbReference type="Pfam" id="PF07795">
    <property type="entry name" value="DUF1635"/>
    <property type="match status" value="1"/>
</dbReference>
<keyword evidence="3" id="KW-1185">Reference proteome</keyword>
<evidence type="ECO:0000313" key="2">
    <source>
        <dbReference type="EMBL" id="CAK9313402.1"/>
    </source>
</evidence>
<dbReference type="PANTHER" id="PTHR33431:SF2">
    <property type="entry name" value="CAMP-DEPENDENT PROTEIN KINASE CATALYTIC SUBUNIT-LIKE"/>
    <property type="match status" value="1"/>
</dbReference>
<feature type="region of interest" description="Disordered" evidence="1">
    <location>
        <begin position="220"/>
        <end position="247"/>
    </location>
</feature>
<evidence type="ECO:0000313" key="3">
    <source>
        <dbReference type="Proteomes" id="UP001642487"/>
    </source>
</evidence>
<dbReference type="Proteomes" id="UP001642487">
    <property type="component" value="Chromosome 11"/>
</dbReference>
<accession>A0ABP0Y3U5</accession>
<dbReference type="InterPro" id="IPR012862">
    <property type="entry name" value="DUF1635"/>
</dbReference>
<sequence length="272" mass="30791">MEAECTSLSWEFCTHQEDGMEEIKHALLYTTLELETTIMSAKEEILRRECEIMNLRELLNRAIKEKDEVEAKCGKLMFENLFLLDQHKNQEHEVTPQSDSDSCKIFACSDSDDNTIQSSQTEPIMGETLLSKELPPTVWKNACHNEKPLLSQELRPTVWKNACENEKPSLSQELPPAVWKNACEKPLPQKGKLLQAVIEAGPLLQNLLLAGPLPHWQHPPPLVDSGDIPPVIISPRPSHPPAQSSPIDIRKRSHSFLSDISQHSHKHQKVVQ</sequence>
<dbReference type="EMBL" id="OZ021745">
    <property type="protein sequence ID" value="CAK9313402.1"/>
    <property type="molecule type" value="Genomic_DNA"/>
</dbReference>